<keyword evidence="1" id="KW-0482">Metalloprotease</keyword>
<dbReference type="GO" id="GO:0008237">
    <property type="term" value="F:metallopeptidase activity"/>
    <property type="evidence" value="ECO:0007669"/>
    <property type="project" value="UniProtKB-KW"/>
</dbReference>
<dbReference type="Pfam" id="PF04002">
    <property type="entry name" value="RadC"/>
    <property type="match status" value="1"/>
</dbReference>
<evidence type="ECO:0000313" key="4">
    <source>
        <dbReference type="Proteomes" id="UP001168216"/>
    </source>
</evidence>
<evidence type="ECO:0000256" key="1">
    <source>
        <dbReference type="ARBA" id="ARBA00023049"/>
    </source>
</evidence>
<dbReference type="RefSeq" id="WP_290021205.1">
    <property type="nucleotide sequence ID" value="NZ_JAOPLV010000001.1"/>
</dbReference>
<comment type="caution">
    <text evidence="3">The sequence shown here is derived from an EMBL/GenBank/DDBJ whole genome shotgun (WGS) entry which is preliminary data.</text>
</comment>
<dbReference type="PROSITE" id="PS50249">
    <property type="entry name" value="MPN"/>
    <property type="match status" value="1"/>
</dbReference>
<evidence type="ECO:0000313" key="3">
    <source>
        <dbReference type="EMBL" id="MDM5138785.1"/>
    </source>
</evidence>
<sequence length="75" mass="8308">MPRRDCIITQRLQTALALVDIRTLDHLVVGRREWCRWQNEGTCNCHAGQAARSGSQKAWSAVISTTGVVSQIDTA</sequence>
<reference evidence="3" key="1">
    <citation type="submission" date="2023-08" db="EMBL/GenBank/DDBJ databases">
        <title>WGS of Aeromonas isolates.</title>
        <authorList>
            <person name="Lee H."/>
        </authorList>
    </citation>
    <scope>NUCLEOTIDE SEQUENCE</scope>
    <source>
        <strain evidence="3">SL22</strain>
    </source>
</reference>
<organism evidence="3 4">
    <name type="scientific">Aeromonas bestiarum</name>
    <dbReference type="NCBI Taxonomy" id="105751"/>
    <lineage>
        <taxon>Bacteria</taxon>
        <taxon>Pseudomonadati</taxon>
        <taxon>Pseudomonadota</taxon>
        <taxon>Gammaproteobacteria</taxon>
        <taxon>Aeromonadales</taxon>
        <taxon>Aeromonadaceae</taxon>
        <taxon>Aeromonas</taxon>
    </lineage>
</organism>
<dbReference type="InterPro" id="IPR037518">
    <property type="entry name" value="MPN"/>
</dbReference>
<keyword evidence="1" id="KW-0645">Protease</keyword>
<proteinExistence type="predicted"/>
<keyword evidence="1" id="KW-0378">Hydrolase</keyword>
<protein>
    <recommendedName>
        <fullName evidence="2">MPN domain-containing protein</fullName>
    </recommendedName>
</protein>
<gene>
    <name evidence="3" type="ORF">OB959_03065</name>
</gene>
<feature type="domain" description="MPN" evidence="2">
    <location>
        <begin position="1"/>
        <end position="43"/>
    </location>
</feature>
<dbReference type="Proteomes" id="UP001168216">
    <property type="component" value="Unassembled WGS sequence"/>
</dbReference>
<dbReference type="InterPro" id="IPR025657">
    <property type="entry name" value="RadC_JAB"/>
</dbReference>
<name>A0AAW7HVJ8_9GAMM</name>
<dbReference type="EMBL" id="JAOPLV010000001">
    <property type="protein sequence ID" value="MDM5138785.1"/>
    <property type="molecule type" value="Genomic_DNA"/>
</dbReference>
<evidence type="ECO:0000259" key="2">
    <source>
        <dbReference type="PROSITE" id="PS50249"/>
    </source>
</evidence>
<dbReference type="AlphaFoldDB" id="A0AAW7HVJ8"/>
<accession>A0AAW7HVJ8</accession>